<dbReference type="InterPro" id="IPR001357">
    <property type="entry name" value="BRCT_dom"/>
</dbReference>
<name>A0A8K0L8M6_9PEZI</name>
<evidence type="ECO:0000259" key="2">
    <source>
        <dbReference type="PROSITE" id="PS50172"/>
    </source>
</evidence>
<dbReference type="Proteomes" id="UP000809789">
    <property type="component" value="Unassembled WGS sequence"/>
</dbReference>
<dbReference type="InterPro" id="IPR036420">
    <property type="entry name" value="BRCT_dom_sf"/>
</dbReference>
<feature type="region of interest" description="Disordered" evidence="1">
    <location>
        <begin position="160"/>
        <end position="219"/>
    </location>
</feature>
<dbReference type="OrthoDB" id="3945831at2759"/>
<feature type="compositionally biased region" description="Acidic residues" evidence="1">
    <location>
        <begin position="319"/>
        <end position="329"/>
    </location>
</feature>
<dbReference type="SMART" id="SM00292">
    <property type="entry name" value="BRCT"/>
    <property type="match status" value="2"/>
</dbReference>
<reference evidence="3" key="1">
    <citation type="submission" date="2021-07" db="EMBL/GenBank/DDBJ databases">
        <title>Elsinoe batatas strain:CRI-CJ2 Genome sequencing and assembly.</title>
        <authorList>
            <person name="Huang L."/>
        </authorList>
    </citation>
    <scope>NUCLEOTIDE SEQUENCE</scope>
    <source>
        <strain evidence="3">CRI-CJ2</strain>
    </source>
</reference>
<dbReference type="EMBL" id="JAESVG020000002">
    <property type="protein sequence ID" value="KAG8629781.1"/>
    <property type="molecule type" value="Genomic_DNA"/>
</dbReference>
<comment type="caution">
    <text evidence="3">The sequence shown here is derived from an EMBL/GenBank/DDBJ whole genome shotgun (WGS) entry which is preliminary data.</text>
</comment>
<feature type="compositionally biased region" description="Basic residues" evidence="1">
    <location>
        <begin position="393"/>
        <end position="402"/>
    </location>
</feature>
<dbReference type="Gene3D" id="3.40.50.10190">
    <property type="entry name" value="BRCT domain"/>
    <property type="match status" value="2"/>
</dbReference>
<gene>
    <name evidence="3" type="ORF">KVT40_001400</name>
</gene>
<dbReference type="AlphaFoldDB" id="A0A8K0L8M6"/>
<proteinExistence type="predicted"/>
<feature type="compositionally biased region" description="Polar residues" evidence="1">
    <location>
        <begin position="361"/>
        <end position="370"/>
    </location>
</feature>
<feature type="region of interest" description="Disordered" evidence="1">
    <location>
        <begin position="262"/>
        <end position="403"/>
    </location>
</feature>
<feature type="domain" description="BRCT" evidence="2">
    <location>
        <begin position="438"/>
        <end position="503"/>
    </location>
</feature>
<sequence>MASMNWRFFLTGNAASQEVEQPIPGGPGAKIRLVLDKDDLYILTVGLDPDHDLRECYGNFDIKRHGTISFQPFVDNVRVTFNPSTMAGQVIHANLSTSPEQSPEYHLLRSGDEITFPDQEVAVRFEWDVSRVEVSSSAPVPGVTDDQSMLADGPVPATLLNGGTSVGEAGEETDAEDDDLDAGTAVLPAPSTTLGFQKHSPESQQHLYSTAQTSSAQLVQDTPVTTRVLHPSQLNGLAAERRAASPIPAKITSTLEHSVIAKSSDEARDEMEHEQTTAPGRSREPSGPPDELPEAFRKRKPVNGKKGTYAGHKKRPLEGDAELEPDEDTAPPPAKKSKRERHAAHEETPGATELRSKRNAAASSDSTSGKSRTKALKKEWDVSESPSPSTKNSKAKGKKASKISKTLVENGSELPTGSKSITVVFSSSKQGTQSNQLMLKKLGVEIKDDIDDDSEHYICTNPTLKSTGKILLALVRDQPIISDTWVDACRKAKALVEPAEYQIQEQKNIEADRSRLFSGKKVVFTQSALTAYGKDGRTSIERILTRSGGQVGKKAITKNEKVDADTIVIGAEDGDTVASALLQKDVVVYRKELIPKSIIEAELHIDNEDMMIGIQEKGGKRKSKG</sequence>
<feature type="compositionally biased region" description="Acidic residues" evidence="1">
    <location>
        <begin position="169"/>
        <end position="181"/>
    </location>
</feature>
<feature type="compositionally biased region" description="Polar residues" evidence="1">
    <location>
        <begin position="202"/>
        <end position="219"/>
    </location>
</feature>
<evidence type="ECO:0000313" key="3">
    <source>
        <dbReference type="EMBL" id="KAG8629781.1"/>
    </source>
</evidence>
<organism evidence="3 4">
    <name type="scientific">Elsinoe batatas</name>
    <dbReference type="NCBI Taxonomy" id="2601811"/>
    <lineage>
        <taxon>Eukaryota</taxon>
        <taxon>Fungi</taxon>
        <taxon>Dikarya</taxon>
        <taxon>Ascomycota</taxon>
        <taxon>Pezizomycotina</taxon>
        <taxon>Dothideomycetes</taxon>
        <taxon>Dothideomycetidae</taxon>
        <taxon>Myriangiales</taxon>
        <taxon>Elsinoaceae</taxon>
        <taxon>Elsinoe</taxon>
    </lineage>
</organism>
<protein>
    <recommendedName>
        <fullName evidence="2">BRCT domain-containing protein</fullName>
    </recommendedName>
</protein>
<evidence type="ECO:0000313" key="4">
    <source>
        <dbReference type="Proteomes" id="UP000809789"/>
    </source>
</evidence>
<dbReference type="CDD" id="cd17744">
    <property type="entry name" value="BRCT_MDC1_rpt1"/>
    <property type="match status" value="1"/>
</dbReference>
<keyword evidence="4" id="KW-1185">Reference proteome</keyword>
<dbReference type="PROSITE" id="PS50172">
    <property type="entry name" value="BRCT"/>
    <property type="match status" value="1"/>
</dbReference>
<dbReference type="SUPFAM" id="SSF52113">
    <property type="entry name" value="BRCT domain"/>
    <property type="match status" value="1"/>
</dbReference>
<accession>A0A8K0L8M6</accession>
<feature type="compositionally biased region" description="Basic and acidic residues" evidence="1">
    <location>
        <begin position="263"/>
        <end position="275"/>
    </location>
</feature>
<evidence type="ECO:0000256" key="1">
    <source>
        <dbReference type="SAM" id="MobiDB-lite"/>
    </source>
</evidence>